<feature type="non-terminal residue" evidence="1">
    <location>
        <position position="1"/>
    </location>
</feature>
<keyword evidence="1" id="KW-0315">Glutamine amidotransferase</keyword>
<comment type="caution">
    <text evidence="1">The sequence shown here is derived from an EMBL/GenBank/DDBJ whole genome shotgun (WGS) entry which is preliminary data.</text>
</comment>
<accession>A0ACC1H881</accession>
<evidence type="ECO:0000313" key="1">
    <source>
        <dbReference type="EMBL" id="KAJ1669833.1"/>
    </source>
</evidence>
<feature type="non-terminal residue" evidence="1">
    <location>
        <position position="86"/>
    </location>
</feature>
<reference evidence="1" key="1">
    <citation type="submission" date="2022-06" db="EMBL/GenBank/DDBJ databases">
        <title>Phylogenomic reconstructions and comparative analyses of Kickxellomycotina fungi.</title>
        <authorList>
            <person name="Reynolds N.K."/>
            <person name="Stajich J.E."/>
            <person name="Barry K."/>
            <person name="Grigoriev I.V."/>
            <person name="Crous P."/>
            <person name="Smith M.E."/>
        </authorList>
    </citation>
    <scope>NUCLEOTIDE SEQUENCE</scope>
    <source>
        <strain evidence="1">RSA 2271</strain>
    </source>
</reference>
<dbReference type="Proteomes" id="UP001145114">
    <property type="component" value="Unassembled WGS sequence"/>
</dbReference>
<keyword evidence="2" id="KW-1185">Reference proteome</keyword>
<organism evidence="1 2">
    <name type="scientific">Spiromyces aspiralis</name>
    <dbReference type="NCBI Taxonomy" id="68401"/>
    <lineage>
        <taxon>Eukaryota</taxon>
        <taxon>Fungi</taxon>
        <taxon>Fungi incertae sedis</taxon>
        <taxon>Zoopagomycota</taxon>
        <taxon>Kickxellomycotina</taxon>
        <taxon>Kickxellomycetes</taxon>
        <taxon>Kickxellales</taxon>
        <taxon>Kickxellaceae</taxon>
        <taxon>Spiromyces</taxon>
    </lineage>
</organism>
<name>A0ACC1H881_9FUNG</name>
<dbReference type="EMBL" id="JAMZIH010009636">
    <property type="protein sequence ID" value="KAJ1669833.1"/>
    <property type="molecule type" value="Genomic_DNA"/>
</dbReference>
<sequence>NLQRLAEKIKSPLIFSHVRATTGDTATSEANCHPWQFGNLMWMHNGLIGEFPRIKRQLQASLKDEIFLSIQGSTDSEHAFAVFLNQ</sequence>
<proteinExistence type="predicted"/>
<evidence type="ECO:0000313" key="2">
    <source>
        <dbReference type="Proteomes" id="UP001145114"/>
    </source>
</evidence>
<gene>
    <name evidence="1" type="primary">DUG3_2</name>
    <name evidence="1" type="ORF">EV182_008569</name>
</gene>
<protein>
    <submittedName>
        <fullName evidence="1">Glutamine amidotransferase subunit</fullName>
    </submittedName>
</protein>